<feature type="domain" description="Beta-lactamase-related" evidence="1">
    <location>
        <begin position="14"/>
        <end position="303"/>
    </location>
</feature>
<keyword evidence="3" id="KW-1185">Reference proteome</keyword>
<name>A0A0D1D466_9RHOB</name>
<dbReference type="Proteomes" id="UP000032232">
    <property type="component" value="Unassembled WGS sequence"/>
</dbReference>
<dbReference type="PATRIC" id="fig|935700.4.peg.3262"/>
<dbReference type="InterPro" id="IPR012338">
    <property type="entry name" value="Beta-lactam/transpept-like"/>
</dbReference>
<dbReference type="RefSeq" id="WP_043919936.1">
    <property type="nucleotide sequence ID" value="NZ_FZPF01000001.1"/>
</dbReference>
<evidence type="ECO:0000313" key="3">
    <source>
        <dbReference type="Proteomes" id="UP000032232"/>
    </source>
</evidence>
<dbReference type="Pfam" id="PF00144">
    <property type="entry name" value="Beta-lactamase"/>
    <property type="match status" value="1"/>
</dbReference>
<proteinExistence type="predicted"/>
<gene>
    <name evidence="2" type="ORF">jaqu_31580</name>
</gene>
<accession>A0A0D1D466</accession>
<dbReference type="SUPFAM" id="SSF56601">
    <property type="entry name" value="beta-lactamase/transpeptidase-like"/>
    <property type="match status" value="1"/>
</dbReference>
<evidence type="ECO:0000259" key="1">
    <source>
        <dbReference type="Pfam" id="PF00144"/>
    </source>
</evidence>
<dbReference type="AlphaFoldDB" id="A0A0D1D466"/>
<dbReference type="EMBL" id="JYFE01000060">
    <property type="protein sequence ID" value="KIT14833.1"/>
    <property type="molecule type" value="Genomic_DNA"/>
</dbReference>
<organism evidence="2 3">
    <name type="scientific">Jannaschia aquimarina</name>
    <dbReference type="NCBI Taxonomy" id="935700"/>
    <lineage>
        <taxon>Bacteria</taxon>
        <taxon>Pseudomonadati</taxon>
        <taxon>Pseudomonadota</taxon>
        <taxon>Alphaproteobacteria</taxon>
        <taxon>Rhodobacterales</taxon>
        <taxon>Roseobacteraceae</taxon>
        <taxon>Jannaschia</taxon>
    </lineage>
</organism>
<dbReference type="STRING" id="935700.jaqu_31580"/>
<dbReference type="Gene3D" id="3.40.710.10">
    <property type="entry name" value="DD-peptidase/beta-lactamase superfamily"/>
    <property type="match status" value="1"/>
</dbReference>
<reference evidence="2 3" key="1">
    <citation type="submission" date="2015-02" db="EMBL/GenBank/DDBJ databases">
        <title>Genome Sequence of Jannaschia aquimarina DSM28248, a member of the Roseobacter clade.</title>
        <authorList>
            <person name="Voget S."/>
            <person name="Daniel R."/>
        </authorList>
    </citation>
    <scope>NUCLEOTIDE SEQUENCE [LARGE SCALE GENOMIC DNA]</scope>
    <source>
        <strain evidence="2 3">GSW-M26</strain>
    </source>
</reference>
<evidence type="ECO:0000313" key="2">
    <source>
        <dbReference type="EMBL" id="KIT14833.1"/>
    </source>
</evidence>
<dbReference type="InterPro" id="IPR001466">
    <property type="entry name" value="Beta-lactam-related"/>
</dbReference>
<protein>
    <submittedName>
        <fullName evidence="2">Beta-lactamase</fullName>
    </submittedName>
</protein>
<sequence>MTVLDDLARSVRGRLAHAALAVGRADETQVFGISAAPDAPPMGPDAPIRVASISKVVTGQVVRAAAAPGATVDVAGRRIALDALLGHVSGLRDGAGLVPADGRSPVQMAGDAEWGPPVFDYCNLGYALAADAVLGAGFGEAASAWLAAWGIEGGFNWSGVPDEAWARAVPCLRRTDRSFVAQIDGAGPAPAPKAAGAGAFSPQGGLRTSLRGCLALARAIPAMDRTVLHDPGPARPTDLFDRYGPGLMILRRPAFYPRALIGHFANAYGLCGGIWHDAEAGLSFAYLLNGLPEGDEDDALRPVEREIFGAMAAIAVGGGGKLA</sequence>
<comment type="caution">
    <text evidence="2">The sequence shown here is derived from an EMBL/GenBank/DDBJ whole genome shotgun (WGS) entry which is preliminary data.</text>
</comment>